<dbReference type="PANTHER" id="PTHR28173">
    <property type="entry name" value="RIBONUCLEASES P/MRP PROTEIN SUBUNIT POP8"/>
    <property type="match status" value="1"/>
</dbReference>
<dbReference type="RefSeq" id="XP_001791857.1">
    <property type="nucleotide sequence ID" value="XM_001791805.1"/>
</dbReference>
<dbReference type="InterPro" id="IPR049128">
    <property type="entry name" value="Pop8-like_dom"/>
</dbReference>
<dbReference type="AlphaFoldDB" id="Q0V461"/>
<feature type="compositionally biased region" description="Low complexity" evidence="1">
    <location>
        <begin position="1"/>
        <end position="16"/>
    </location>
</feature>
<evidence type="ECO:0000313" key="3">
    <source>
        <dbReference type="EMBL" id="EAT90852.1"/>
    </source>
</evidence>
<evidence type="ECO:0000259" key="2">
    <source>
        <dbReference type="Pfam" id="PF20976"/>
    </source>
</evidence>
<dbReference type="KEGG" id="pno:SNOG_01203"/>
<evidence type="ECO:0000256" key="1">
    <source>
        <dbReference type="SAM" id="MobiDB-lite"/>
    </source>
</evidence>
<dbReference type="GO" id="GO:0000172">
    <property type="term" value="C:ribonuclease MRP complex"/>
    <property type="evidence" value="ECO:0000318"/>
    <property type="project" value="GO_Central"/>
</dbReference>
<dbReference type="GO" id="GO:0000294">
    <property type="term" value="P:nuclear-transcribed mRNA catabolic process, RNase MRP-dependent"/>
    <property type="evidence" value="ECO:0000318"/>
    <property type="project" value="GO_Central"/>
</dbReference>
<dbReference type="GO" id="GO:0008033">
    <property type="term" value="P:tRNA processing"/>
    <property type="evidence" value="ECO:0000318"/>
    <property type="project" value="GO_Central"/>
</dbReference>
<dbReference type="OMA" id="QVKSYCT"/>
<dbReference type="STRING" id="321614.Q0V461"/>
<dbReference type="Proteomes" id="UP000001055">
    <property type="component" value="Unassembled WGS sequence"/>
</dbReference>
<proteinExistence type="predicted"/>
<feature type="domain" description="Ribonucleases P/MRP subunit Pop8-like" evidence="2">
    <location>
        <begin position="47"/>
        <end position="128"/>
    </location>
</feature>
<sequence length="181" mass="19576">MAPLPLSTTAPSTSTPIEQASSAPKSKKRNPSTPHIIHTSTLRHPHYTYFHLTLTPSSSSSSSTTTNNKPTALDPLLISQLLTQALSSYLGLTGAAIPVDILKSEGREVWIRVPARDARGVRAGLSSWCGKVGGAGTRDLRISRRVRTWKVHARVAWTGLCQDAKWGSVMVIRLSGRGQEQ</sequence>
<dbReference type="EMBL" id="CH445326">
    <property type="protein sequence ID" value="EAT90852.1"/>
    <property type="molecule type" value="Genomic_DNA"/>
</dbReference>
<dbReference type="PANTHER" id="PTHR28173:SF1">
    <property type="entry name" value="RIBONUCLEASES P_MRP PROTEIN SUBUNIT POP8"/>
    <property type="match status" value="1"/>
</dbReference>
<protein>
    <recommendedName>
        <fullName evidence="2">Ribonucleases P/MRP subunit Pop8-like domain-containing protein</fullName>
    </recommendedName>
</protein>
<evidence type="ECO:0000313" key="4">
    <source>
        <dbReference type="Proteomes" id="UP000001055"/>
    </source>
</evidence>
<feature type="region of interest" description="Disordered" evidence="1">
    <location>
        <begin position="1"/>
        <end position="38"/>
    </location>
</feature>
<dbReference type="HOGENOM" id="CLU_115053_1_0_1"/>
<name>Q0V461_PHANO</name>
<dbReference type="InterPro" id="IPR020347">
    <property type="entry name" value="Pop8"/>
</dbReference>
<gene>
    <name evidence="3" type="ORF">SNOG_01203</name>
</gene>
<dbReference type="eggNOG" id="ENOG502SCWV">
    <property type="taxonomic scope" value="Eukaryota"/>
</dbReference>
<organism evidence="3 4">
    <name type="scientific">Phaeosphaeria nodorum (strain SN15 / ATCC MYA-4574 / FGSC 10173)</name>
    <name type="common">Glume blotch fungus</name>
    <name type="synonym">Parastagonospora nodorum</name>
    <dbReference type="NCBI Taxonomy" id="321614"/>
    <lineage>
        <taxon>Eukaryota</taxon>
        <taxon>Fungi</taxon>
        <taxon>Dikarya</taxon>
        <taxon>Ascomycota</taxon>
        <taxon>Pezizomycotina</taxon>
        <taxon>Dothideomycetes</taxon>
        <taxon>Pleosporomycetidae</taxon>
        <taxon>Pleosporales</taxon>
        <taxon>Pleosporineae</taxon>
        <taxon>Phaeosphaeriaceae</taxon>
        <taxon>Parastagonospora</taxon>
    </lineage>
</organism>
<dbReference type="GeneID" id="5968702"/>
<dbReference type="GO" id="GO:0005655">
    <property type="term" value="C:nucleolar ribonuclease P complex"/>
    <property type="evidence" value="ECO:0000318"/>
    <property type="project" value="GO_Central"/>
</dbReference>
<dbReference type="InParanoid" id="Q0V461"/>
<dbReference type="VEuPathDB" id="FungiDB:JI435_012030"/>
<dbReference type="Pfam" id="PF20976">
    <property type="entry name" value="Pop8"/>
    <property type="match status" value="1"/>
</dbReference>
<dbReference type="GO" id="GO:0034965">
    <property type="term" value="P:intronic box C/D snoRNA processing"/>
    <property type="evidence" value="ECO:0000318"/>
    <property type="project" value="GO_Central"/>
</dbReference>
<accession>Q0V461</accession>
<reference evidence="4" key="1">
    <citation type="journal article" date="2007" name="Plant Cell">
        <title>Dothideomycete-plant interactions illuminated by genome sequencing and EST analysis of the wheat pathogen Stagonospora nodorum.</title>
        <authorList>
            <person name="Hane J.K."/>
            <person name="Lowe R.G."/>
            <person name="Solomon P.S."/>
            <person name="Tan K.C."/>
            <person name="Schoch C.L."/>
            <person name="Spatafora J.W."/>
            <person name="Crous P.W."/>
            <person name="Kodira C."/>
            <person name="Birren B.W."/>
            <person name="Galagan J.E."/>
            <person name="Torriani S.F."/>
            <person name="McDonald B.A."/>
            <person name="Oliver R.P."/>
        </authorList>
    </citation>
    <scope>NUCLEOTIDE SEQUENCE [LARGE SCALE GENOMIC DNA]</scope>
    <source>
        <strain evidence="4">SN15 / ATCC MYA-4574 / FGSC 10173</strain>
    </source>
</reference>